<accession>A0A0F8XLZ7</accession>
<gene>
    <name evidence="1" type="ORF">LCGC14_3168960</name>
</gene>
<dbReference type="AlphaFoldDB" id="A0A0F8XLZ7"/>
<dbReference type="EMBL" id="LAZR01070275">
    <property type="protein sequence ID" value="KKK43119.1"/>
    <property type="molecule type" value="Genomic_DNA"/>
</dbReference>
<evidence type="ECO:0008006" key="2">
    <source>
        <dbReference type="Google" id="ProtNLM"/>
    </source>
</evidence>
<sequence>MTWIKKLTPNINLLLVVLLIAGLVAGAVVLPAQPVYAYTSANWTIGQSSDDVLYRLATSSFDTVSAVNEAGANTDAFYQYGSGMRYTGINIPKDYVVTNAYISFRAFNSDSGASTATRFSASDEDDAATFSTSGDFDTRWTARTTARVDWDSPTLTAWTGAVWYDSPDLSTIIQELVSRAGWSSGNDIVIFWDDHEDRSTHGAQDHRRLAASYDTNPAYAPKLFITWGPV</sequence>
<organism evidence="1">
    <name type="scientific">marine sediment metagenome</name>
    <dbReference type="NCBI Taxonomy" id="412755"/>
    <lineage>
        <taxon>unclassified sequences</taxon>
        <taxon>metagenomes</taxon>
        <taxon>ecological metagenomes</taxon>
    </lineage>
</organism>
<name>A0A0F8XLZ7_9ZZZZ</name>
<protein>
    <recommendedName>
        <fullName evidence="2">DNRLRE domain-containing protein</fullName>
    </recommendedName>
</protein>
<reference evidence="1" key="1">
    <citation type="journal article" date="2015" name="Nature">
        <title>Complex archaea that bridge the gap between prokaryotes and eukaryotes.</title>
        <authorList>
            <person name="Spang A."/>
            <person name="Saw J.H."/>
            <person name="Jorgensen S.L."/>
            <person name="Zaremba-Niedzwiedzka K."/>
            <person name="Martijn J."/>
            <person name="Lind A.E."/>
            <person name="van Eijk R."/>
            <person name="Schleper C."/>
            <person name="Guy L."/>
            <person name="Ettema T.J."/>
        </authorList>
    </citation>
    <scope>NUCLEOTIDE SEQUENCE</scope>
</reference>
<proteinExistence type="predicted"/>
<evidence type="ECO:0000313" key="1">
    <source>
        <dbReference type="EMBL" id="KKK43119.1"/>
    </source>
</evidence>
<comment type="caution">
    <text evidence="1">The sequence shown here is derived from an EMBL/GenBank/DDBJ whole genome shotgun (WGS) entry which is preliminary data.</text>
</comment>
<feature type="non-terminal residue" evidence="1">
    <location>
        <position position="230"/>
    </location>
</feature>